<keyword evidence="1" id="KW-1133">Transmembrane helix</keyword>
<name>A0A812UCB4_SYMPI</name>
<feature type="transmembrane region" description="Helical" evidence="1">
    <location>
        <begin position="12"/>
        <end position="38"/>
    </location>
</feature>
<reference evidence="2" key="1">
    <citation type="submission" date="2021-02" db="EMBL/GenBank/DDBJ databases">
        <authorList>
            <person name="Dougan E. K."/>
            <person name="Rhodes N."/>
            <person name="Thang M."/>
            <person name="Chan C."/>
        </authorList>
    </citation>
    <scope>NUCLEOTIDE SEQUENCE</scope>
</reference>
<sequence>MSCGDNNSNYNIVIIVIIIIIIITIVIIIIIIIIVICLQIAGAGTFWAGDHDVGMSCSCWDDSKKDGQLLVMDMSTQQSVTRVVIRQGGNSDNWAVKSVRLHCHDTYDLPWNNPSMSNPIEIDISM</sequence>
<dbReference type="AlphaFoldDB" id="A0A812UCB4"/>
<gene>
    <name evidence="2" type="ORF">SPIL2461_LOCUS14990</name>
</gene>
<dbReference type="Proteomes" id="UP000649617">
    <property type="component" value="Unassembled WGS sequence"/>
</dbReference>
<comment type="caution">
    <text evidence="2">The sequence shown here is derived from an EMBL/GenBank/DDBJ whole genome shotgun (WGS) entry which is preliminary data.</text>
</comment>
<proteinExistence type="predicted"/>
<organism evidence="2 3">
    <name type="scientific">Symbiodinium pilosum</name>
    <name type="common">Dinoflagellate</name>
    <dbReference type="NCBI Taxonomy" id="2952"/>
    <lineage>
        <taxon>Eukaryota</taxon>
        <taxon>Sar</taxon>
        <taxon>Alveolata</taxon>
        <taxon>Dinophyceae</taxon>
        <taxon>Suessiales</taxon>
        <taxon>Symbiodiniaceae</taxon>
        <taxon>Symbiodinium</taxon>
    </lineage>
</organism>
<dbReference type="OrthoDB" id="424008at2759"/>
<keyword evidence="3" id="KW-1185">Reference proteome</keyword>
<feature type="non-terminal residue" evidence="2">
    <location>
        <position position="126"/>
    </location>
</feature>
<protein>
    <submittedName>
        <fullName evidence="2">Uncharacterized protein</fullName>
    </submittedName>
</protein>
<keyword evidence="1" id="KW-0812">Transmembrane</keyword>
<evidence type="ECO:0000313" key="2">
    <source>
        <dbReference type="EMBL" id="CAE7560638.1"/>
    </source>
</evidence>
<keyword evidence="1" id="KW-0472">Membrane</keyword>
<evidence type="ECO:0000256" key="1">
    <source>
        <dbReference type="SAM" id="Phobius"/>
    </source>
</evidence>
<dbReference type="EMBL" id="CAJNIZ010035570">
    <property type="protein sequence ID" value="CAE7560638.1"/>
    <property type="molecule type" value="Genomic_DNA"/>
</dbReference>
<accession>A0A812UCB4</accession>
<evidence type="ECO:0000313" key="3">
    <source>
        <dbReference type="Proteomes" id="UP000649617"/>
    </source>
</evidence>